<sequence length="390" mass="42557">MNKKIILYCVGFAAFFGPFTQTIYTPILPEIQHDFQTSGFIVNLTISIFTFVLAMMQMVYGPLTDKLGRRRILLPAILLYIVASAGAALSTSIWVLLFFRAVQAAGIAAGSVVATTVIGDLFEGKSLGRSMGTFQTLVTLGPVIGPVVGGFVGGYTGYQGVFWVLTGTGLIMFLANVKLLPETKPEGPERKGFSFSDFTIVLKDRTGIAVILLGFIQYYSFYNFLVFLPNLLASFYGLSAGQKGLVFLPMSLFLVLGSFTGGRLQEKSNPRTFLLITSSLNVLATVLFVILSPVSLPVLIVSISLFGLCLGLSLPVQTTLLARAFTQNRATAIGVYNFFRYLGMAAGPIFGSVFYQLGNRVEFLFAAFLFALTVLFARRQFSKTDRYQLN</sequence>
<dbReference type="InterPro" id="IPR020846">
    <property type="entry name" value="MFS_dom"/>
</dbReference>
<dbReference type="GO" id="GO:0005886">
    <property type="term" value="C:plasma membrane"/>
    <property type="evidence" value="ECO:0007669"/>
    <property type="project" value="UniProtKB-SubCell"/>
</dbReference>
<dbReference type="RefSeq" id="WP_090235532.1">
    <property type="nucleotide sequence ID" value="NZ_FNHW01000001.1"/>
</dbReference>
<dbReference type="EMBL" id="FNHW01000001">
    <property type="protein sequence ID" value="SDM98299.1"/>
    <property type="molecule type" value="Genomic_DNA"/>
</dbReference>
<keyword evidence="4 7" id="KW-0812">Transmembrane</keyword>
<evidence type="ECO:0000313" key="9">
    <source>
        <dbReference type="EMBL" id="SDM98299.1"/>
    </source>
</evidence>
<dbReference type="PANTHER" id="PTHR43124">
    <property type="entry name" value="PURINE EFFLUX PUMP PBUE"/>
    <property type="match status" value="1"/>
</dbReference>
<feature type="transmembrane region" description="Helical" evidence="7">
    <location>
        <begin position="72"/>
        <end position="95"/>
    </location>
</feature>
<dbReference type="OrthoDB" id="9816041at2"/>
<reference evidence="10" key="1">
    <citation type="submission" date="2016-10" db="EMBL/GenBank/DDBJ databases">
        <authorList>
            <person name="Varghese N."/>
            <person name="Submissions S."/>
        </authorList>
    </citation>
    <scope>NUCLEOTIDE SEQUENCE [LARGE SCALE GENOMIC DNA]</scope>
    <source>
        <strain evidence="10">CGMCC 1.6854</strain>
    </source>
</reference>
<dbReference type="STRING" id="459525.SAMN04488137_2907"/>
<dbReference type="PRINTS" id="PR01036">
    <property type="entry name" value="TCRTETB"/>
</dbReference>
<feature type="transmembrane region" description="Helical" evidence="7">
    <location>
        <begin position="161"/>
        <end position="181"/>
    </location>
</feature>
<dbReference type="PROSITE" id="PS50850">
    <property type="entry name" value="MFS"/>
    <property type="match status" value="1"/>
</dbReference>
<dbReference type="AlphaFoldDB" id="A0A1G9XN59"/>
<keyword evidence="2" id="KW-0813">Transport</keyword>
<feature type="transmembrane region" description="Helical" evidence="7">
    <location>
        <begin position="363"/>
        <end position="381"/>
    </location>
</feature>
<organism evidence="9 10">
    <name type="scientific">Fictibacillus solisalsi</name>
    <dbReference type="NCBI Taxonomy" id="459525"/>
    <lineage>
        <taxon>Bacteria</taxon>
        <taxon>Bacillati</taxon>
        <taxon>Bacillota</taxon>
        <taxon>Bacilli</taxon>
        <taxon>Bacillales</taxon>
        <taxon>Fictibacillaceae</taxon>
        <taxon>Fictibacillus</taxon>
    </lineage>
</organism>
<name>A0A1G9XN59_9BACL</name>
<feature type="transmembrane region" description="Helical" evidence="7">
    <location>
        <begin position="5"/>
        <end position="28"/>
    </location>
</feature>
<evidence type="ECO:0000256" key="4">
    <source>
        <dbReference type="ARBA" id="ARBA00022692"/>
    </source>
</evidence>
<dbReference type="GO" id="GO:0022857">
    <property type="term" value="F:transmembrane transporter activity"/>
    <property type="evidence" value="ECO:0007669"/>
    <property type="project" value="InterPro"/>
</dbReference>
<dbReference type="CDD" id="cd17474">
    <property type="entry name" value="MFS_YfmO_like"/>
    <property type="match status" value="1"/>
</dbReference>
<accession>A0A1G9XN59</accession>
<evidence type="ECO:0000256" key="3">
    <source>
        <dbReference type="ARBA" id="ARBA00022475"/>
    </source>
</evidence>
<keyword evidence="10" id="KW-1185">Reference proteome</keyword>
<feature type="transmembrane region" description="Helical" evidence="7">
    <location>
        <begin position="40"/>
        <end position="60"/>
    </location>
</feature>
<keyword evidence="5 7" id="KW-1133">Transmembrane helix</keyword>
<keyword evidence="3" id="KW-1003">Cell membrane</keyword>
<evidence type="ECO:0000259" key="8">
    <source>
        <dbReference type="PROSITE" id="PS50850"/>
    </source>
</evidence>
<evidence type="ECO:0000256" key="1">
    <source>
        <dbReference type="ARBA" id="ARBA00004651"/>
    </source>
</evidence>
<dbReference type="InterPro" id="IPR050189">
    <property type="entry name" value="MFS_Efflux_Transporters"/>
</dbReference>
<feature type="transmembrane region" description="Helical" evidence="7">
    <location>
        <begin position="273"/>
        <end position="292"/>
    </location>
</feature>
<evidence type="ECO:0000256" key="6">
    <source>
        <dbReference type="ARBA" id="ARBA00023136"/>
    </source>
</evidence>
<dbReference type="Gene3D" id="1.20.1720.10">
    <property type="entry name" value="Multidrug resistance protein D"/>
    <property type="match status" value="1"/>
</dbReference>
<evidence type="ECO:0000256" key="5">
    <source>
        <dbReference type="ARBA" id="ARBA00022989"/>
    </source>
</evidence>
<protein>
    <submittedName>
        <fullName evidence="9">Predicted arabinose efflux permease, MFS family</fullName>
    </submittedName>
</protein>
<feature type="transmembrane region" description="Helical" evidence="7">
    <location>
        <begin position="134"/>
        <end position="155"/>
    </location>
</feature>
<feature type="transmembrane region" description="Helical" evidence="7">
    <location>
        <begin position="338"/>
        <end position="357"/>
    </location>
</feature>
<evidence type="ECO:0000256" key="7">
    <source>
        <dbReference type="SAM" id="Phobius"/>
    </source>
</evidence>
<proteinExistence type="predicted"/>
<keyword evidence="6 7" id="KW-0472">Membrane</keyword>
<dbReference type="Proteomes" id="UP000199544">
    <property type="component" value="Unassembled WGS sequence"/>
</dbReference>
<feature type="transmembrane region" description="Helical" evidence="7">
    <location>
        <begin position="298"/>
        <end position="326"/>
    </location>
</feature>
<gene>
    <name evidence="9" type="ORF">SAMN04488137_2907</name>
</gene>
<evidence type="ECO:0000256" key="2">
    <source>
        <dbReference type="ARBA" id="ARBA00022448"/>
    </source>
</evidence>
<feature type="transmembrane region" description="Helical" evidence="7">
    <location>
        <begin position="244"/>
        <end position="261"/>
    </location>
</feature>
<dbReference type="Pfam" id="PF07690">
    <property type="entry name" value="MFS_1"/>
    <property type="match status" value="1"/>
</dbReference>
<feature type="transmembrane region" description="Helical" evidence="7">
    <location>
        <begin position="101"/>
        <end position="122"/>
    </location>
</feature>
<dbReference type="InterPro" id="IPR011701">
    <property type="entry name" value="MFS"/>
</dbReference>
<dbReference type="InterPro" id="IPR036259">
    <property type="entry name" value="MFS_trans_sf"/>
</dbReference>
<comment type="subcellular location">
    <subcellularLocation>
        <location evidence="1">Cell membrane</location>
        <topology evidence="1">Multi-pass membrane protein</topology>
    </subcellularLocation>
</comment>
<dbReference type="SUPFAM" id="SSF103473">
    <property type="entry name" value="MFS general substrate transporter"/>
    <property type="match status" value="1"/>
</dbReference>
<feature type="domain" description="Major facilitator superfamily (MFS) profile" evidence="8">
    <location>
        <begin position="6"/>
        <end position="385"/>
    </location>
</feature>
<evidence type="ECO:0000313" key="10">
    <source>
        <dbReference type="Proteomes" id="UP000199544"/>
    </source>
</evidence>
<dbReference type="PANTHER" id="PTHR43124:SF3">
    <property type="entry name" value="CHLORAMPHENICOL EFFLUX PUMP RV0191"/>
    <property type="match status" value="1"/>
</dbReference>
<feature type="transmembrane region" description="Helical" evidence="7">
    <location>
        <begin position="208"/>
        <end position="232"/>
    </location>
</feature>